<feature type="region of interest" description="Disordered" evidence="1">
    <location>
        <begin position="1"/>
        <end position="29"/>
    </location>
</feature>
<evidence type="ECO:0000313" key="4">
    <source>
        <dbReference type="EnsemblPlants" id="Ma06_p02310.1"/>
    </source>
</evidence>
<feature type="domain" description="PB1" evidence="2">
    <location>
        <begin position="26"/>
        <end position="105"/>
    </location>
</feature>
<protein>
    <submittedName>
        <fullName evidence="3">(wild Malaysian banana) hypothetical protein</fullName>
    </submittedName>
</protein>
<dbReference type="SMART" id="SM00666">
    <property type="entry name" value="PB1"/>
    <property type="match status" value="1"/>
</dbReference>
<evidence type="ECO:0000313" key="5">
    <source>
        <dbReference type="Proteomes" id="UP000012960"/>
    </source>
</evidence>
<evidence type="ECO:0000256" key="1">
    <source>
        <dbReference type="SAM" id="MobiDB-lite"/>
    </source>
</evidence>
<feature type="region of interest" description="Disordered" evidence="1">
    <location>
        <begin position="105"/>
        <end position="148"/>
    </location>
</feature>
<dbReference type="PANTHER" id="PTHR31066:SF33">
    <property type="entry name" value="OS07G0556300 PROTEIN"/>
    <property type="match status" value="1"/>
</dbReference>
<dbReference type="AlphaFoldDB" id="A0A804JBR5"/>
<sequence>MSPLGKLGPRKKGNPEFGDPSPTTGEGTKQLSIYDHTQCVCSPLCSFAALRSRLSKLHPAAAGGQPPCLKYQLPHEDLDALVSVTSDEDIDNMFDEYDRFALADRDRSEASSTVSEVPDNLFGVDANSEPKVEPASQPSVPPVLDLPPVKTKMDVEQVESITIEPITLLG</sequence>
<reference evidence="3" key="1">
    <citation type="submission" date="2021-03" db="EMBL/GenBank/DDBJ databases">
        <authorList>
            <consortium name="Genoscope - CEA"/>
            <person name="William W."/>
        </authorList>
    </citation>
    <scope>NUCLEOTIDE SEQUENCE</scope>
    <source>
        <strain evidence="3">Doubled-haploid Pahang</strain>
    </source>
</reference>
<dbReference type="EMBL" id="HG996471">
    <property type="protein sequence ID" value="CAG1845060.1"/>
    <property type="molecule type" value="Genomic_DNA"/>
</dbReference>
<name>A0A804JBR5_MUSAM</name>
<dbReference type="InterPro" id="IPR000270">
    <property type="entry name" value="PB1_dom"/>
</dbReference>
<dbReference type="Proteomes" id="UP000012960">
    <property type="component" value="Unplaced"/>
</dbReference>
<dbReference type="InterPro" id="IPR053198">
    <property type="entry name" value="Gynoecium_Dev_Regulator"/>
</dbReference>
<accession>A0A804JBR5</accession>
<evidence type="ECO:0000313" key="3">
    <source>
        <dbReference type="EMBL" id="CAG1845060.1"/>
    </source>
</evidence>
<reference evidence="4" key="2">
    <citation type="submission" date="2021-05" db="UniProtKB">
        <authorList>
            <consortium name="EnsemblPlants"/>
        </authorList>
    </citation>
    <scope>IDENTIFICATION</scope>
    <source>
        <strain evidence="4">subsp. malaccensis</strain>
    </source>
</reference>
<dbReference type="Pfam" id="PF00564">
    <property type="entry name" value="PB1"/>
    <property type="match status" value="1"/>
</dbReference>
<dbReference type="Gramene" id="Ma06_t02310.1">
    <property type="protein sequence ID" value="Ma06_p02310.1"/>
    <property type="gene ID" value="Ma06_g02310"/>
</dbReference>
<organism evidence="4 5">
    <name type="scientific">Musa acuminata subsp. malaccensis</name>
    <name type="common">Wild banana</name>
    <name type="synonym">Musa malaccensis</name>
    <dbReference type="NCBI Taxonomy" id="214687"/>
    <lineage>
        <taxon>Eukaryota</taxon>
        <taxon>Viridiplantae</taxon>
        <taxon>Streptophyta</taxon>
        <taxon>Embryophyta</taxon>
        <taxon>Tracheophyta</taxon>
        <taxon>Spermatophyta</taxon>
        <taxon>Magnoliopsida</taxon>
        <taxon>Liliopsida</taxon>
        <taxon>Zingiberales</taxon>
        <taxon>Musaceae</taxon>
        <taxon>Musa</taxon>
    </lineage>
</organism>
<dbReference type="InParanoid" id="A0A804JBR5"/>
<dbReference type="SUPFAM" id="SSF54277">
    <property type="entry name" value="CAD &amp; PB1 domains"/>
    <property type="match status" value="1"/>
</dbReference>
<dbReference type="EnsemblPlants" id="Ma06_t02310.1">
    <property type="protein sequence ID" value="Ma06_p02310.1"/>
    <property type="gene ID" value="Ma06_g02310"/>
</dbReference>
<keyword evidence="5" id="KW-1185">Reference proteome</keyword>
<proteinExistence type="predicted"/>
<gene>
    <name evidence="3" type="ORF">GSMUA_148550.1</name>
</gene>
<dbReference type="PANTHER" id="PTHR31066">
    <property type="entry name" value="OS05G0427100 PROTEIN-RELATED"/>
    <property type="match status" value="1"/>
</dbReference>
<evidence type="ECO:0000259" key="2">
    <source>
        <dbReference type="SMART" id="SM00666"/>
    </source>
</evidence>